<feature type="compositionally biased region" description="Basic and acidic residues" evidence="1">
    <location>
        <begin position="1282"/>
        <end position="1311"/>
    </location>
</feature>
<accession>A0A9P8W266</accession>
<feature type="compositionally biased region" description="Low complexity" evidence="1">
    <location>
        <begin position="1349"/>
        <end position="1358"/>
    </location>
</feature>
<feature type="region of interest" description="Disordered" evidence="1">
    <location>
        <begin position="169"/>
        <end position="259"/>
    </location>
</feature>
<evidence type="ECO:0000313" key="3">
    <source>
        <dbReference type="Proteomes" id="UP000777438"/>
    </source>
</evidence>
<organism evidence="2 3">
    <name type="scientific">Thelonectria olida</name>
    <dbReference type="NCBI Taxonomy" id="1576542"/>
    <lineage>
        <taxon>Eukaryota</taxon>
        <taxon>Fungi</taxon>
        <taxon>Dikarya</taxon>
        <taxon>Ascomycota</taxon>
        <taxon>Pezizomycotina</taxon>
        <taxon>Sordariomycetes</taxon>
        <taxon>Hypocreomycetidae</taxon>
        <taxon>Hypocreales</taxon>
        <taxon>Nectriaceae</taxon>
        <taxon>Thelonectria</taxon>
    </lineage>
</organism>
<feature type="compositionally biased region" description="Basic and acidic residues" evidence="1">
    <location>
        <begin position="138"/>
        <end position="150"/>
    </location>
</feature>
<sequence length="1358" mass="155316">MASSINPELSIGDQPLLQPENGPGEAAVLRERDTNLDFIANMIDVAWEDLKDDLKKAYTSFKNDYDYVAFYKRLEEHAESDCLSPALMQYPDYRAILYELYGQYDLVAQLCGTEDLGKMFEPPASRDFRSPSPILGVPEKHTSSGKEAKGHANLVRPVTDTARTVPFLPYEIPFNDPPSGDGEHPSGEDVVMTDDDDVTSSSRAGMQSPPDVSMLGVRSRSRSKDPASEGGWRAPSFASGLSSSSTSSSSDARDRESPRSRLKVIKNFLSKGDIDNTPDWNEKFIEIRDYLFALDSDRHAQHWLGDLDDCLSMLLTHEMFEQYHYGKTELVLDFPNPFPAVSKRLPPIPGPTVTFEGNNPNELKDLELRDVLVHGGERVHDSQYGLPDVLLKDYVAAHHYDTLEYWGGGYWKPHRLRAQGYTTEEDRFFNMASVDNGIFDQCIKEGMSASLKSLMNTCRFKPSPSDIPAGGIHKPHVNSLRSFSRFRGARRAGLQQCLNMFDSAENRIAVSPWRCVRLPDRSPPMEELLVSWEPPKLDLSDVSPKDSRDPYAYTMAHKWYVEQDQYWGRWEYKHAVKETWSERAYLQREAPPMALPENFKGPYYLDDMDKDMKEIHTSLQRYKQYYQRLLTANNRAPRSSLAETLECIKMGLRDEGWESLAVTFEEYEFAGPGELAHIRPDEEPWLYYLGEPSKNEQMLRPPDEATLQDRLHQAFEARVQFLMNDSYSEALFRDMKPVGMDEFIMEVNQGVRGLVKRHTFSMEEGLKHSQVLAAQGKLTLGYEAGKEVTVGRPTMSIHPENRIRWPQREVPDENMKGTDRHPSYLRCSYRSDLESDQWTISTHESQLDIPESKDLDQPLEMPLLSELSPWAQSQAQPDPSTINKTNNFLYCLAYRFGKTMRDLKAQRKKDRANLTDEQKEKNKEFLRVVTNRWEDEARRRPNNSRKNKYLMDDVTVTPRYTDVVRMAEPEKFSESWRGTADRWKGTAEAIALVGEGLVREVYENKSLLLPNRAITVQRSDGPYDYKMREPIWTFAHPQRRRKARQFWDMNRWPLHLQSDETQAEIRASGPKPDEPIVGASPQFQPFSLQARAAPQAGRVPIMPQTTPVPAPAVTRQENSQENLAEVAEEIEIPFSNPDVGRRNFRAGDPRWYAGNTPQEKAAVEARFKERFEDSTPKPPLLRWQSPWRTPWKSNQECTTRTRAMGQTSVPTLPELSPTDVPVSMKQGGAPRDGGESSEKEEIDDAERERRRRERGKGRTTEDHAVDDAEKEKRRKKKGKKKDKGERSAPQRIYVWDKDKDPDDESVLRHGFTDSSSPPQLSPPKQTGQKKSPPMSSPHPPTPEDEQPEPETAPGPVWS</sequence>
<feature type="compositionally biased region" description="Polar residues" evidence="1">
    <location>
        <begin position="1191"/>
        <end position="1210"/>
    </location>
</feature>
<name>A0A9P8W266_9HYPO</name>
<feature type="compositionally biased region" description="Low complexity" evidence="1">
    <location>
        <begin position="233"/>
        <end position="250"/>
    </location>
</feature>
<evidence type="ECO:0000313" key="2">
    <source>
        <dbReference type="EMBL" id="KAH6885871.1"/>
    </source>
</evidence>
<keyword evidence="3" id="KW-1185">Reference proteome</keyword>
<dbReference type="EMBL" id="JAGPYM010000017">
    <property type="protein sequence ID" value="KAH6885871.1"/>
    <property type="molecule type" value="Genomic_DNA"/>
</dbReference>
<feature type="region of interest" description="Disordered" evidence="1">
    <location>
        <begin position="1"/>
        <end position="21"/>
    </location>
</feature>
<proteinExistence type="predicted"/>
<reference evidence="2 3" key="1">
    <citation type="journal article" date="2021" name="Nat. Commun.">
        <title>Genetic determinants of endophytism in the Arabidopsis root mycobiome.</title>
        <authorList>
            <person name="Mesny F."/>
            <person name="Miyauchi S."/>
            <person name="Thiergart T."/>
            <person name="Pickel B."/>
            <person name="Atanasova L."/>
            <person name="Karlsson M."/>
            <person name="Huettel B."/>
            <person name="Barry K.W."/>
            <person name="Haridas S."/>
            <person name="Chen C."/>
            <person name="Bauer D."/>
            <person name="Andreopoulos W."/>
            <person name="Pangilinan J."/>
            <person name="LaButti K."/>
            <person name="Riley R."/>
            <person name="Lipzen A."/>
            <person name="Clum A."/>
            <person name="Drula E."/>
            <person name="Henrissat B."/>
            <person name="Kohler A."/>
            <person name="Grigoriev I.V."/>
            <person name="Martin F.M."/>
            <person name="Hacquard S."/>
        </authorList>
    </citation>
    <scope>NUCLEOTIDE SEQUENCE [LARGE SCALE GENOMIC DNA]</scope>
    <source>
        <strain evidence="2 3">MPI-CAGE-CH-0241</strain>
    </source>
</reference>
<feature type="region of interest" description="Disordered" evidence="1">
    <location>
        <begin position="1168"/>
        <end position="1358"/>
    </location>
</feature>
<feature type="compositionally biased region" description="Basic residues" evidence="1">
    <location>
        <begin position="1272"/>
        <end position="1281"/>
    </location>
</feature>
<feature type="compositionally biased region" description="Basic and acidic residues" evidence="1">
    <location>
        <begin position="1256"/>
        <end position="1271"/>
    </location>
</feature>
<feature type="region of interest" description="Disordered" evidence="1">
    <location>
        <begin position="123"/>
        <end position="153"/>
    </location>
</feature>
<evidence type="ECO:0000256" key="1">
    <source>
        <dbReference type="SAM" id="MobiDB-lite"/>
    </source>
</evidence>
<dbReference type="OrthoDB" id="5422628at2759"/>
<protein>
    <submittedName>
        <fullName evidence="2">Uncharacterized protein</fullName>
    </submittedName>
</protein>
<gene>
    <name evidence="2" type="ORF">B0T10DRAFT_576658</name>
</gene>
<comment type="caution">
    <text evidence="2">The sequence shown here is derived from an EMBL/GenBank/DDBJ whole genome shotgun (WGS) entry which is preliminary data.</text>
</comment>
<dbReference type="Proteomes" id="UP000777438">
    <property type="component" value="Unassembled WGS sequence"/>
</dbReference>